<dbReference type="AlphaFoldDB" id="V7D778"/>
<proteinExistence type="predicted"/>
<accession>V7D778</accession>
<comment type="caution">
    <text evidence="1">The sequence shown here is derived from an EMBL/GenBank/DDBJ whole genome shotgun (WGS) entry which is preliminary data.</text>
</comment>
<sequence>MVPTLLDSLREGQAYASEKMPVLAEFFQEFTDTLGSETPYRHI</sequence>
<name>V7D778_9PSED</name>
<evidence type="ECO:0000313" key="1">
    <source>
        <dbReference type="EMBL" id="ESW37543.1"/>
    </source>
</evidence>
<reference evidence="1 2" key="1">
    <citation type="submission" date="2013-10" db="EMBL/GenBank/DDBJ databases">
        <title>Whole Genome Shotgun Sequence of Pseudomonas taiwanensis SJ9.</title>
        <authorList>
            <person name="Hong S.-J."/>
            <person name="Shin J.-H."/>
        </authorList>
    </citation>
    <scope>NUCLEOTIDE SEQUENCE [LARGE SCALE GENOMIC DNA]</scope>
    <source>
        <strain evidence="1 2">SJ9</strain>
    </source>
</reference>
<evidence type="ECO:0000313" key="2">
    <source>
        <dbReference type="Proteomes" id="UP000018511"/>
    </source>
</evidence>
<protein>
    <submittedName>
        <fullName evidence="1">Uncharacterized protein</fullName>
    </submittedName>
</protein>
<dbReference type="EMBL" id="AXUP01000392">
    <property type="protein sequence ID" value="ESW37543.1"/>
    <property type="molecule type" value="Genomic_DNA"/>
</dbReference>
<organism evidence="1 2">
    <name type="scientific">Pseudomonas taiwanensis SJ9</name>
    <dbReference type="NCBI Taxonomy" id="1388762"/>
    <lineage>
        <taxon>Bacteria</taxon>
        <taxon>Pseudomonadati</taxon>
        <taxon>Pseudomonadota</taxon>
        <taxon>Gammaproteobacteria</taxon>
        <taxon>Pseudomonadales</taxon>
        <taxon>Pseudomonadaceae</taxon>
        <taxon>Pseudomonas</taxon>
    </lineage>
</organism>
<gene>
    <name evidence="1" type="ORF">O164_23335</name>
</gene>
<dbReference type="Proteomes" id="UP000018511">
    <property type="component" value="Unassembled WGS sequence"/>
</dbReference>